<dbReference type="GO" id="GO:0000407">
    <property type="term" value="C:phagophore assembly site"/>
    <property type="evidence" value="ECO:0007669"/>
    <property type="project" value="TreeGrafter"/>
</dbReference>
<dbReference type="Proteomes" id="UP001431209">
    <property type="component" value="Unassembled WGS sequence"/>
</dbReference>
<sequence length="455" mass="51719">MLVREVGAFRFELDKILGSGTFSKVYHGEDISTGFLVAVKVIDKKILRKMLKNNPSKSEFYFRGEVQILSDTHDENVIKLLYHTEDEDEMILVFERCDLSFEEYLELKMPKNQSNSKQKLAPKILLQEDEVRWWLTQLLKGLKALHSKSYLHRDLKPGNLLLKKTESQSVNNYESFIIKIADMGLGRHLEEGELSNSNCGTGHYKAPEIKNGSYRGLSSDLWSVGVILFRMITGAVCDSSRLYNLKARLQKRNFKLSDNCFDLLIGLLKLCPEKRITVNDALNHPFICQSTITCEETIQINEPRPESNTTLETISADELNHADVETLNHEAGDDEDNCTLESFEIVKEWKKITSSEKLNTPTGSFEYVLDSDIPNSVILIQNRAHDGCDEIKAVFFLNGKPVGKPLHVVGNQAKQFALGFSPKGCRVFVEYSSALWMRRHGGSPVDIVFYQVEEK</sequence>
<dbReference type="GO" id="GO:0005524">
    <property type="term" value="F:ATP binding"/>
    <property type="evidence" value="ECO:0007669"/>
    <property type="project" value="UniProtKB-UniRule"/>
</dbReference>
<evidence type="ECO:0000313" key="9">
    <source>
        <dbReference type="Proteomes" id="UP001431209"/>
    </source>
</evidence>
<evidence type="ECO:0000256" key="2">
    <source>
        <dbReference type="ARBA" id="ARBA00022741"/>
    </source>
</evidence>
<dbReference type="EMBL" id="JAOPGA020001311">
    <property type="protein sequence ID" value="KAL0487153.1"/>
    <property type="molecule type" value="Genomic_DNA"/>
</dbReference>
<dbReference type="PROSITE" id="PS00107">
    <property type="entry name" value="PROTEIN_KINASE_ATP"/>
    <property type="match status" value="1"/>
</dbReference>
<evidence type="ECO:0000256" key="1">
    <source>
        <dbReference type="ARBA" id="ARBA00022679"/>
    </source>
</evidence>
<dbReference type="PANTHER" id="PTHR24348:SF22">
    <property type="entry name" value="NON-SPECIFIC SERINE_THREONINE PROTEIN KINASE"/>
    <property type="match status" value="1"/>
</dbReference>
<dbReference type="GO" id="GO:0000045">
    <property type="term" value="P:autophagosome assembly"/>
    <property type="evidence" value="ECO:0007669"/>
    <property type="project" value="TreeGrafter"/>
</dbReference>
<evidence type="ECO:0000313" key="8">
    <source>
        <dbReference type="EMBL" id="KAL0487153.1"/>
    </source>
</evidence>
<dbReference type="GO" id="GO:0004674">
    <property type="term" value="F:protein serine/threonine kinase activity"/>
    <property type="evidence" value="ECO:0007669"/>
    <property type="project" value="UniProtKB-KW"/>
</dbReference>
<dbReference type="AlphaFoldDB" id="A0AAW2ZCS9"/>
<keyword evidence="6" id="KW-0723">Serine/threonine-protein kinase</keyword>
<evidence type="ECO:0000256" key="4">
    <source>
        <dbReference type="ARBA" id="ARBA00022840"/>
    </source>
</evidence>
<dbReference type="GO" id="GO:0005776">
    <property type="term" value="C:autophagosome"/>
    <property type="evidence" value="ECO:0007669"/>
    <property type="project" value="TreeGrafter"/>
</dbReference>
<dbReference type="GO" id="GO:0010506">
    <property type="term" value="P:regulation of autophagy"/>
    <property type="evidence" value="ECO:0007669"/>
    <property type="project" value="InterPro"/>
</dbReference>
<dbReference type="GO" id="GO:0005829">
    <property type="term" value="C:cytosol"/>
    <property type="evidence" value="ECO:0007669"/>
    <property type="project" value="TreeGrafter"/>
</dbReference>
<keyword evidence="9" id="KW-1185">Reference proteome</keyword>
<gene>
    <name evidence="8" type="ORF">AKO1_001051</name>
</gene>
<proteinExistence type="inferred from homology"/>
<dbReference type="SUPFAM" id="SSF56112">
    <property type="entry name" value="Protein kinase-like (PK-like)"/>
    <property type="match status" value="1"/>
</dbReference>
<keyword evidence="4 5" id="KW-0067">ATP-binding</keyword>
<dbReference type="GO" id="GO:0016020">
    <property type="term" value="C:membrane"/>
    <property type="evidence" value="ECO:0007669"/>
    <property type="project" value="TreeGrafter"/>
</dbReference>
<dbReference type="SMART" id="SM00220">
    <property type="entry name" value="S_TKc"/>
    <property type="match status" value="1"/>
</dbReference>
<comment type="similarity">
    <text evidence="6">Belongs to the protein kinase superfamily.</text>
</comment>
<dbReference type="Gene3D" id="1.10.510.10">
    <property type="entry name" value="Transferase(Phosphotransferase) domain 1"/>
    <property type="match status" value="1"/>
</dbReference>
<organism evidence="8 9">
    <name type="scientific">Acrasis kona</name>
    <dbReference type="NCBI Taxonomy" id="1008807"/>
    <lineage>
        <taxon>Eukaryota</taxon>
        <taxon>Discoba</taxon>
        <taxon>Heterolobosea</taxon>
        <taxon>Tetramitia</taxon>
        <taxon>Eutetramitia</taxon>
        <taxon>Acrasidae</taxon>
        <taxon>Acrasis</taxon>
    </lineage>
</organism>
<protein>
    <submittedName>
        <fullName evidence="8">Serine/threonine-protein kinase fhk</fullName>
    </submittedName>
</protein>
<dbReference type="PROSITE" id="PS50011">
    <property type="entry name" value="PROTEIN_KINASE_DOM"/>
    <property type="match status" value="1"/>
</dbReference>
<evidence type="ECO:0000256" key="5">
    <source>
        <dbReference type="PROSITE-ProRule" id="PRU10141"/>
    </source>
</evidence>
<evidence type="ECO:0000259" key="7">
    <source>
        <dbReference type="PROSITE" id="PS50011"/>
    </source>
</evidence>
<dbReference type="InterPro" id="IPR045269">
    <property type="entry name" value="Atg1-like"/>
</dbReference>
<feature type="binding site" evidence="5">
    <location>
        <position position="40"/>
    </location>
    <ligand>
        <name>ATP</name>
        <dbReference type="ChEBI" id="CHEBI:30616"/>
    </ligand>
</feature>
<dbReference type="Pfam" id="PF00069">
    <property type="entry name" value="Pkinase"/>
    <property type="match status" value="1"/>
</dbReference>
<keyword evidence="3 8" id="KW-0418">Kinase</keyword>
<feature type="domain" description="Protein kinase" evidence="7">
    <location>
        <begin position="11"/>
        <end position="287"/>
    </location>
</feature>
<dbReference type="InterPro" id="IPR008271">
    <property type="entry name" value="Ser/Thr_kinase_AS"/>
</dbReference>
<dbReference type="InterPro" id="IPR000719">
    <property type="entry name" value="Prot_kinase_dom"/>
</dbReference>
<dbReference type="PROSITE" id="PS00108">
    <property type="entry name" value="PROTEIN_KINASE_ST"/>
    <property type="match status" value="1"/>
</dbReference>
<evidence type="ECO:0000256" key="3">
    <source>
        <dbReference type="ARBA" id="ARBA00022777"/>
    </source>
</evidence>
<comment type="caution">
    <text evidence="8">The sequence shown here is derived from an EMBL/GenBank/DDBJ whole genome shotgun (WGS) entry which is preliminary data.</text>
</comment>
<keyword evidence="1" id="KW-0808">Transferase</keyword>
<name>A0AAW2ZCS9_9EUKA</name>
<accession>A0AAW2ZCS9</accession>
<reference evidence="8 9" key="1">
    <citation type="submission" date="2024-03" db="EMBL/GenBank/DDBJ databases">
        <title>The Acrasis kona genome and developmental transcriptomes reveal deep origins of eukaryotic multicellular pathways.</title>
        <authorList>
            <person name="Sheikh S."/>
            <person name="Fu C.-J."/>
            <person name="Brown M.W."/>
            <person name="Baldauf S.L."/>
        </authorList>
    </citation>
    <scope>NUCLEOTIDE SEQUENCE [LARGE SCALE GENOMIC DNA]</scope>
    <source>
        <strain evidence="8 9">ATCC MYA-3509</strain>
    </source>
</reference>
<dbReference type="InterPro" id="IPR011009">
    <property type="entry name" value="Kinase-like_dom_sf"/>
</dbReference>
<evidence type="ECO:0000256" key="6">
    <source>
        <dbReference type="RuleBase" id="RU000304"/>
    </source>
</evidence>
<dbReference type="InterPro" id="IPR017441">
    <property type="entry name" value="Protein_kinase_ATP_BS"/>
</dbReference>
<keyword evidence="2 5" id="KW-0547">Nucleotide-binding</keyword>
<dbReference type="PANTHER" id="PTHR24348">
    <property type="entry name" value="SERINE/THREONINE-PROTEIN KINASE UNC-51-RELATED"/>
    <property type="match status" value="1"/>
</dbReference>